<dbReference type="RefSeq" id="WP_004025714.1">
    <property type="nucleotide sequence ID" value="NZ_JAWFGR010000001.1"/>
</dbReference>
<dbReference type="EMBL" id="CP041200">
    <property type="protein sequence ID" value="QDI65116.1"/>
    <property type="molecule type" value="Genomic_DNA"/>
</dbReference>
<name>A0AAP9AC88_UREUR</name>
<gene>
    <name evidence="1" type="ORF">FJM05_02965</name>
</gene>
<evidence type="ECO:0000313" key="2">
    <source>
        <dbReference type="Proteomes" id="UP000318231"/>
    </source>
</evidence>
<sequence>MSANVPNRKYTFKKIKVQDAKNPLVYTDLNMKDNLVNTFIVQPSKTWIDWVPPTDEQVSNYYLKNFSIKIKSDDKAFENNKRVRISFKSQYDSDKRKIEYTGKLSRTSENGDETTIENIQTKDLLGNRKYYIEKIELLDELSYANKTNKIIYQCGSKAKYSFDVKKDFYKLEGDDRWWIRPWYDSVKNQAHFKYYVYSTNWCKNGFKNINAKFKVVFHRNDGTSTDDELVASNLSLIKDEEKNQYYIEGILNNIIIKNHYRIKNIYVSNPTSDNLFDENNNERVSLDGQYNSGFSSYEIESQSSFFGSNEGSSIHDQYVIKTDQDSKKYYLSLRIDHRYHDKYLRAVFEYYDSKTNKYEYLYTTPIKLDFFNKNNNGYSVDFEKSKNIAVWKGPERIFKFKGFEYSEDLNSNNWKTFKCKMNANNLGILTIK</sequence>
<dbReference type="AlphaFoldDB" id="A0AAP9AC88"/>
<protein>
    <submittedName>
        <fullName evidence="1">Uncharacterized protein</fullName>
    </submittedName>
</protein>
<accession>A0AAP9AC88</accession>
<proteinExistence type="predicted"/>
<organism evidence="1 2">
    <name type="scientific">Ureaplasma urealyticum</name>
    <name type="common">Ureaplasma urealyticum biotype 2</name>
    <dbReference type="NCBI Taxonomy" id="2130"/>
    <lineage>
        <taxon>Bacteria</taxon>
        <taxon>Bacillati</taxon>
        <taxon>Mycoplasmatota</taxon>
        <taxon>Mycoplasmoidales</taxon>
        <taxon>Mycoplasmoidaceae</taxon>
        <taxon>Ureaplasma</taxon>
    </lineage>
</organism>
<dbReference type="Proteomes" id="UP000318231">
    <property type="component" value="Chromosome"/>
</dbReference>
<evidence type="ECO:0000313" key="1">
    <source>
        <dbReference type="EMBL" id="QDI65116.1"/>
    </source>
</evidence>
<reference evidence="1 2" key="1">
    <citation type="submission" date="2019-07" db="EMBL/GenBank/DDBJ databases">
        <title>Comparative genomics of three clinical Ureaplasma species: analysis of their core genomes and virulence factors.</title>
        <authorList>
            <person name="Yang T."/>
            <person name="Zhang Y."/>
            <person name="Li X."/>
            <person name="Kong Y."/>
            <person name="Yu H."/>
            <person name="Ruan Z."/>
            <person name="Xie X."/>
            <person name="Zhang J."/>
        </authorList>
    </citation>
    <scope>NUCLEOTIDE SEQUENCE [LARGE SCALE GENOMIC DNA]</scope>
    <source>
        <strain evidence="1 2">132</strain>
    </source>
</reference>